<evidence type="ECO:0000259" key="7">
    <source>
        <dbReference type="Pfam" id="PF01386"/>
    </source>
</evidence>
<evidence type="ECO:0000256" key="1">
    <source>
        <dbReference type="ARBA" id="ARBA00022730"/>
    </source>
</evidence>
<evidence type="ECO:0000259" key="8">
    <source>
        <dbReference type="Pfam" id="PF14693"/>
    </source>
</evidence>
<dbReference type="InterPro" id="IPR001021">
    <property type="entry name" value="Ribosomal_bL25_long"/>
</dbReference>
<dbReference type="Pfam" id="PF01386">
    <property type="entry name" value="Ribosomal_L25p"/>
    <property type="match status" value="1"/>
</dbReference>
<comment type="caution">
    <text evidence="9">The sequence shown here is derived from an EMBL/GenBank/DDBJ whole genome shotgun (WGS) entry which is preliminary data.</text>
</comment>
<dbReference type="GO" id="GO:0022625">
    <property type="term" value="C:cytosolic large ribosomal subunit"/>
    <property type="evidence" value="ECO:0007669"/>
    <property type="project" value="TreeGrafter"/>
</dbReference>
<dbReference type="SUPFAM" id="SSF50715">
    <property type="entry name" value="Ribosomal protein L25-like"/>
    <property type="match status" value="1"/>
</dbReference>
<accession>A0A6I0F128</accession>
<feature type="region of interest" description="Disordered" evidence="6">
    <location>
        <begin position="200"/>
        <end position="227"/>
    </location>
</feature>
<keyword evidence="2 5" id="KW-0694">RNA-binding</keyword>
<comment type="similarity">
    <text evidence="5">Belongs to the bacterial ribosomal protein bL25 family. CTC subfamily.</text>
</comment>
<dbReference type="Gene3D" id="2.170.120.20">
    <property type="entry name" value="Ribosomal protein L25, beta domain"/>
    <property type="match status" value="1"/>
</dbReference>
<protein>
    <recommendedName>
        <fullName evidence="5">Large ribosomal subunit protein bL25</fullName>
    </recommendedName>
    <alternativeName>
        <fullName evidence="5">General stress protein CTC</fullName>
    </alternativeName>
</protein>
<dbReference type="Pfam" id="PF14693">
    <property type="entry name" value="Ribosomal_TL5_C"/>
    <property type="match status" value="1"/>
</dbReference>
<dbReference type="AlphaFoldDB" id="A0A6I0F128"/>
<sequence length="227" mass="25221">MQRWFYSMDVISLKVQKREKGSRSKLNKMRSQGLTPAVVYGKQKDELLLSVPVKDLQKILRSEGGLNAIIALQVEGEEKDEKHTVVVKDIQKDPIERTFSHVDFQEINMNEVISAEIPLHLVGDSVGVKAGGVIQHGIWTIQVEALPASLPGRIDVDIAHLDIHDKLFVRDVKVSEGIEIISDPDQVILSIVAPRAVVEDDKAEVAETEEGTEETTADNPDEEKAEE</sequence>
<dbReference type="OrthoDB" id="9790002at2"/>
<evidence type="ECO:0000256" key="5">
    <source>
        <dbReference type="HAMAP-Rule" id="MF_01334"/>
    </source>
</evidence>
<dbReference type="GO" id="GO:0003735">
    <property type="term" value="F:structural constituent of ribosome"/>
    <property type="evidence" value="ECO:0007669"/>
    <property type="project" value="InterPro"/>
</dbReference>
<proteinExistence type="inferred from homology"/>
<dbReference type="InterPro" id="IPR029751">
    <property type="entry name" value="Ribosomal_L25_dom"/>
</dbReference>
<keyword evidence="3 5" id="KW-0689">Ribosomal protein</keyword>
<dbReference type="InterPro" id="IPR011035">
    <property type="entry name" value="Ribosomal_bL25/Gln-tRNA_synth"/>
</dbReference>
<organism evidence="9 10">
    <name type="scientific">Heliorestis acidaminivorans</name>
    <dbReference type="NCBI Taxonomy" id="553427"/>
    <lineage>
        <taxon>Bacteria</taxon>
        <taxon>Bacillati</taxon>
        <taxon>Bacillota</taxon>
        <taxon>Clostridia</taxon>
        <taxon>Eubacteriales</taxon>
        <taxon>Heliobacteriaceae</taxon>
        <taxon>Heliorestis</taxon>
    </lineage>
</organism>
<feature type="domain" description="Large ribosomal subunit protein bL25 beta" evidence="8">
    <location>
        <begin position="113"/>
        <end position="195"/>
    </location>
</feature>
<dbReference type="CDD" id="cd00495">
    <property type="entry name" value="Ribosomal_L25_TL5_CTC"/>
    <property type="match status" value="1"/>
</dbReference>
<keyword evidence="10" id="KW-1185">Reference proteome</keyword>
<comment type="subunit">
    <text evidence="5">Part of the 50S ribosomal subunit; part of the 5S rRNA/L5/L18/L25 subcomplex. Contacts the 5S rRNA. Binds to the 5S rRNA independently of L5 and L18.</text>
</comment>
<evidence type="ECO:0000256" key="4">
    <source>
        <dbReference type="ARBA" id="ARBA00023274"/>
    </source>
</evidence>
<reference evidence="9 10" key="1">
    <citation type="submission" date="2019-10" db="EMBL/GenBank/DDBJ databases">
        <title>Whole-genome sequence of the extremophile Heliorestis acidaminivorans DSM 24790.</title>
        <authorList>
            <person name="Kyndt J.A."/>
            <person name="Meyer T.E."/>
        </authorList>
    </citation>
    <scope>NUCLEOTIDE SEQUENCE [LARGE SCALE GENOMIC DNA]</scope>
    <source>
        <strain evidence="9 10">DSM 24790</strain>
    </source>
</reference>
<dbReference type="PANTHER" id="PTHR33284:SF1">
    <property type="entry name" value="RIBOSOMAL PROTEIN L25_GLN-TRNA SYNTHETASE, ANTI-CODON-BINDING DOMAIN-CONTAINING PROTEIN"/>
    <property type="match status" value="1"/>
</dbReference>
<dbReference type="InterPro" id="IPR037121">
    <property type="entry name" value="Ribosomal_bL25_C"/>
</dbReference>
<dbReference type="PANTHER" id="PTHR33284">
    <property type="entry name" value="RIBOSOMAL PROTEIN L25/GLN-TRNA SYNTHETASE, ANTI-CODON-BINDING DOMAIN-CONTAINING PROTEIN"/>
    <property type="match status" value="1"/>
</dbReference>
<dbReference type="EMBL" id="WBXO01000004">
    <property type="protein sequence ID" value="KAB2953034.1"/>
    <property type="molecule type" value="Genomic_DNA"/>
</dbReference>
<evidence type="ECO:0000256" key="2">
    <source>
        <dbReference type="ARBA" id="ARBA00022884"/>
    </source>
</evidence>
<feature type="domain" description="Large ribosomal subunit protein bL25 L25" evidence="7">
    <location>
        <begin position="13"/>
        <end position="104"/>
    </location>
</feature>
<keyword evidence="4 5" id="KW-0687">Ribonucleoprotein</keyword>
<name>A0A6I0F128_9FIRM</name>
<keyword evidence="1 5" id="KW-0699">rRNA-binding</keyword>
<dbReference type="InterPro" id="IPR020930">
    <property type="entry name" value="Ribosomal_uL5_bac-type"/>
</dbReference>
<dbReference type="GO" id="GO:0008097">
    <property type="term" value="F:5S rRNA binding"/>
    <property type="evidence" value="ECO:0007669"/>
    <property type="project" value="InterPro"/>
</dbReference>
<dbReference type="InterPro" id="IPR020057">
    <property type="entry name" value="Ribosomal_bL25_b-dom"/>
</dbReference>
<dbReference type="NCBIfam" id="NF004133">
    <property type="entry name" value="PRK05618.2-4"/>
    <property type="match status" value="1"/>
</dbReference>
<dbReference type="HAMAP" id="MF_01334">
    <property type="entry name" value="Ribosomal_bL25_CTC"/>
    <property type="match status" value="1"/>
</dbReference>
<evidence type="ECO:0000256" key="3">
    <source>
        <dbReference type="ARBA" id="ARBA00022980"/>
    </source>
</evidence>
<dbReference type="NCBIfam" id="TIGR00731">
    <property type="entry name" value="bL25_bact_ctc"/>
    <property type="match status" value="1"/>
</dbReference>
<comment type="function">
    <text evidence="5">This is one of the proteins that binds to the 5S RNA in the ribosome where it forms part of the central protuberance.</text>
</comment>
<feature type="compositionally biased region" description="Acidic residues" evidence="6">
    <location>
        <begin position="206"/>
        <end position="227"/>
    </location>
</feature>
<gene>
    <name evidence="5" type="primary">rplY</name>
    <name evidence="5" type="synonym">ctc</name>
    <name evidence="9" type="ORF">F9B85_07160</name>
</gene>
<dbReference type="GO" id="GO:0006412">
    <property type="term" value="P:translation"/>
    <property type="evidence" value="ECO:0007669"/>
    <property type="project" value="UniProtKB-UniRule"/>
</dbReference>
<dbReference type="InterPro" id="IPR020056">
    <property type="entry name" value="Rbsml_bL25/Gln-tRNA_synth_N"/>
</dbReference>
<evidence type="ECO:0000313" key="10">
    <source>
        <dbReference type="Proteomes" id="UP000468766"/>
    </source>
</evidence>
<dbReference type="Gene3D" id="2.40.240.10">
    <property type="entry name" value="Ribosomal Protein L25, Chain P"/>
    <property type="match status" value="1"/>
</dbReference>
<evidence type="ECO:0000256" key="6">
    <source>
        <dbReference type="SAM" id="MobiDB-lite"/>
    </source>
</evidence>
<dbReference type="Proteomes" id="UP000468766">
    <property type="component" value="Unassembled WGS sequence"/>
</dbReference>
<evidence type="ECO:0000313" key="9">
    <source>
        <dbReference type="EMBL" id="KAB2953034.1"/>
    </source>
</evidence>